<dbReference type="InterPro" id="IPR012945">
    <property type="entry name" value="Tubulin-bd_cofactor_C_dom"/>
</dbReference>
<evidence type="ECO:0000256" key="1">
    <source>
        <dbReference type="ARBA" id="ARBA00004342"/>
    </source>
</evidence>
<dbReference type="PROSITE" id="PS51329">
    <property type="entry name" value="C_CAP_COFACTOR_C"/>
    <property type="match status" value="1"/>
</dbReference>
<dbReference type="Proteomes" id="UP000502823">
    <property type="component" value="Unassembled WGS sequence"/>
</dbReference>
<dbReference type="EMBL" id="BLKM01000267">
    <property type="protein sequence ID" value="GFG30939.1"/>
    <property type="molecule type" value="Genomic_DNA"/>
</dbReference>
<keyword evidence="10" id="KW-0564">Palmitate</keyword>
<comment type="caution">
    <text evidence="15">The sequence shown here is derived from an EMBL/GenBank/DDBJ whole genome shotgun (WGS) entry which is preliminary data.</text>
</comment>
<dbReference type="PIRSF" id="PIRSF037947">
    <property type="entry name" value="Protein_XRP2"/>
    <property type="match status" value="1"/>
</dbReference>
<evidence type="ECO:0000256" key="12">
    <source>
        <dbReference type="PIRNR" id="PIRNR037947"/>
    </source>
</evidence>
<dbReference type="AlphaFoldDB" id="A0A6L2PEE7"/>
<proteinExistence type="inferred from homology"/>
<keyword evidence="4 12" id="KW-0343">GTPase activation</keyword>
<dbReference type="SMART" id="SM00673">
    <property type="entry name" value="CARP"/>
    <property type="match status" value="2"/>
</dbReference>
<feature type="binding site" evidence="13">
    <location>
        <begin position="100"/>
        <end position="101"/>
    </location>
    <ligand>
        <name>GTP</name>
        <dbReference type="ChEBI" id="CHEBI:37565"/>
    </ligand>
</feature>
<keyword evidence="9" id="KW-0472">Membrane</keyword>
<comment type="subcellular location">
    <subcellularLocation>
        <location evidence="1">Cell membrane</location>
        <topology evidence="1">Lipid-anchor</topology>
        <orientation evidence="1">Cytoplasmic side</orientation>
    </subcellularLocation>
</comment>
<dbReference type="OrthoDB" id="194775at2759"/>
<dbReference type="GO" id="GO:1990075">
    <property type="term" value="C:periciliary membrane compartment"/>
    <property type="evidence" value="ECO:0007669"/>
    <property type="project" value="TreeGrafter"/>
</dbReference>
<evidence type="ECO:0000256" key="5">
    <source>
        <dbReference type="ARBA" id="ARBA00022475"/>
    </source>
</evidence>
<dbReference type="GO" id="GO:0005096">
    <property type="term" value="F:GTPase activator activity"/>
    <property type="evidence" value="ECO:0007669"/>
    <property type="project" value="UniProtKB-UniRule"/>
</dbReference>
<keyword evidence="11" id="KW-0449">Lipoprotein</keyword>
<dbReference type="Gene3D" id="3.30.70.141">
    <property type="entry name" value="Nucleoside diphosphate kinase-like domain"/>
    <property type="match status" value="1"/>
</dbReference>
<dbReference type="InterPro" id="IPR006599">
    <property type="entry name" value="CARP_motif"/>
</dbReference>
<dbReference type="InterPro" id="IPR017901">
    <property type="entry name" value="C-CAP_CF_C-like"/>
</dbReference>
<name>A0A6L2PEE7_COPFO</name>
<evidence type="ECO:0000256" key="10">
    <source>
        <dbReference type="ARBA" id="ARBA00023139"/>
    </source>
</evidence>
<accession>A0A6L2PEE7</accession>
<evidence type="ECO:0000256" key="2">
    <source>
        <dbReference type="ARBA" id="ARBA00008848"/>
    </source>
</evidence>
<dbReference type="SUPFAM" id="SSF69340">
    <property type="entry name" value="C-terminal domain of adenylylcyclase associated protein"/>
    <property type="match status" value="1"/>
</dbReference>
<evidence type="ECO:0000256" key="9">
    <source>
        <dbReference type="ARBA" id="ARBA00023136"/>
    </source>
</evidence>
<evidence type="ECO:0000256" key="6">
    <source>
        <dbReference type="ARBA" id="ARBA00022707"/>
    </source>
</evidence>
<evidence type="ECO:0000313" key="16">
    <source>
        <dbReference type="Proteomes" id="UP000502823"/>
    </source>
</evidence>
<evidence type="ECO:0000256" key="4">
    <source>
        <dbReference type="ARBA" id="ARBA00022468"/>
    </source>
</evidence>
<dbReference type="InterPro" id="IPR036223">
    <property type="entry name" value="CAP_C_sf"/>
</dbReference>
<gene>
    <name evidence="15" type="ORF">Cfor_04037</name>
</gene>
<comment type="similarity">
    <text evidence="2 12">Belongs to the TBCC family.</text>
</comment>
<dbReference type="InterPro" id="IPR016098">
    <property type="entry name" value="CAP/MinC_C"/>
</dbReference>
<comment type="function">
    <text evidence="12">Acts as a GTPase-activating protein (GAP) for tubulin in concert with tubulin-specific chaperone C, but does not enhance tubulin heterodimerization.</text>
</comment>
<evidence type="ECO:0000256" key="3">
    <source>
        <dbReference type="ARBA" id="ARBA00015771"/>
    </source>
</evidence>
<dbReference type="GO" id="GO:0005929">
    <property type="term" value="C:cilium"/>
    <property type="evidence" value="ECO:0007669"/>
    <property type="project" value="TreeGrafter"/>
</dbReference>
<evidence type="ECO:0000313" key="15">
    <source>
        <dbReference type="EMBL" id="GFG30939.1"/>
    </source>
</evidence>
<protein>
    <recommendedName>
        <fullName evidence="3 12">Protein XRP2</fullName>
    </recommendedName>
</protein>
<dbReference type="PANTHER" id="PTHR15440:SF0">
    <property type="entry name" value="PROTEIN XRP2"/>
    <property type="match status" value="1"/>
</dbReference>
<sequence>MPLDVGFLVNKAAVLRETMSRNICICTQKQSDKRNAVDLKDFTIENTEDGEVWKLPGSVNGQQFVIQNCKNTCIYIFDSANTVTVDDCINCKIILAAVKGSIFLRDCKECVCMAACGQFRTRDCRKLHVFLCCATQPIIEASSSIHFGCYQLYYSGVEEHFQKAALSVFNNNWSNVHDFTPIEGESNWCLFPDTVRIQDYVSLPASPELQRLNASLLAEKSVVPYTWGPHKTSTGESCLVAFFSDGQQVQRAKAFINTLKIENPDCLLLQSKESQMQEASAESVFRTNSYNGAVQQGAVVGLQYSGPNCLQSCHKVAVSIATATGSTGLVYVSTNPKVSQQQVDTFFNLANVQLVA</sequence>
<evidence type="ECO:0000259" key="14">
    <source>
        <dbReference type="PROSITE" id="PS51329"/>
    </source>
</evidence>
<dbReference type="InParanoid" id="A0A6L2PEE7"/>
<dbReference type="InterPro" id="IPR039093">
    <property type="entry name" value="XRP2"/>
</dbReference>
<evidence type="ECO:0000256" key="13">
    <source>
        <dbReference type="PIRSR" id="PIRSR037947-1"/>
    </source>
</evidence>
<dbReference type="GO" id="GO:0005525">
    <property type="term" value="F:GTP binding"/>
    <property type="evidence" value="ECO:0007669"/>
    <property type="project" value="UniProtKB-UniRule"/>
</dbReference>
<keyword evidence="5" id="KW-1003">Cell membrane</keyword>
<dbReference type="FunFam" id="2.160.20.70:FF:000004">
    <property type="entry name" value="Protein XRP2"/>
    <property type="match status" value="1"/>
</dbReference>
<dbReference type="Gene3D" id="2.160.20.70">
    <property type="match status" value="1"/>
</dbReference>
<dbReference type="PANTHER" id="PTHR15440">
    <property type="entry name" value="XRP2 PROTEIN"/>
    <property type="match status" value="1"/>
</dbReference>
<dbReference type="GO" id="GO:0006892">
    <property type="term" value="P:post-Golgi vesicle-mediated transport"/>
    <property type="evidence" value="ECO:0007669"/>
    <property type="project" value="TreeGrafter"/>
</dbReference>
<reference evidence="16" key="1">
    <citation type="submission" date="2020-01" db="EMBL/GenBank/DDBJ databases">
        <title>Draft genome sequence of the Termite Coptotermes fromosanus.</title>
        <authorList>
            <person name="Itakura S."/>
            <person name="Yosikawa Y."/>
            <person name="Umezawa K."/>
        </authorList>
    </citation>
    <scope>NUCLEOTIDE SEQUENCE [LARGE SCALE GENOMIC DNA]</scope>
</reference>
<keyword evidence="6" id="KW-0519">Myristate</keyword>
<evidence type="ECO:0000256" key="7">
    <source>
        <dbReference type="ARBA" id="ARBA00022741"/>
    </source>
</evidence>
<organism evidence="15 16">
    <name type="scientific">Coptotermes formosanus</name>
    <name type="common">Formosan subterranean termite</name>
    <dbReference type="NCBI Taxonomy" id="36987"/>
    <lineage>
        <taxon>Eukaryota</taxon>
        <taxon>Metazoa</taxon>
        <taxon>Ecdysozoa</taxon>
        <taxon>Arthropoda</taxon>
        <taxon>Hexapoda</taxon>
        <taxon>Insecta</taxon>
        <taxon>Pterygota</taxon>
        <taxon>Neoptera</taxon>
        <taxon>Polyneoptera</taxon>
        <taxon>Dictyoptera</taxon>
        <taxon>Blattodea</taxon>
        <taxon>Blattoidea</taxon>
        <taxon>Termitoidae</taxon>
        <taxon>Rhinotermitidae</taxon>
        <taxon>Coptotermes</taxon>
    </lineage>
</organism>
<keyword evidence="7 12" id="KW-0547">Nucleotide-binding</keyword>
<evidence type="ECO:0000256" key="8">
    <source>
        <dbReference type="ARBA" id="ARBA00023134"/>
    </source>
</evidence>
<keyword evidence="16" id="KW-1185">Reference proteome</keyword>
<dbReference type="InterPro" id="IPR036850">
    <property type="entry name" value="NDK-like_dom_sf"/>
</dbReference>
<evidence type="ECO:0000256" key="11">
    <source>
        <dbReference type="ARBA" id="ARBA00023288"/>
    </source>
</evidence>
<feature type="domain" description="C-CAP/cofactor C-like" evidence="14">
    <location>
        <begin position="30"/>
        <end position="181"/>
    </location>
</feature>
<dbReference type="Pfam" id="PF07986">
    <property type="entry name" value="TBCC"/>
    <property type="match status" value="1"/>
</dbReference>
<keyword evidence="8 12" id="KW-0342">GTP-binding</keyword>